<dbReference type="InterPro" id="IPR043160">
    <property type="entry name" value="Dynein_C_barrel"/>
</dbReference>
<dbReference type="PANTHER" id="PTHR22878">
    <property type="entry name" value="DYNEIN HEAVY CHAIN 6, AXONEMAL-LIKE-RELATED"/>
    <property type="match status" value="1"/>
</dbReference>
<keyword evidence="10" id="KW-0505">Motor protein</keyword>
<dbReference type="InterPro" id="IPR041228">
    <property type="entry name" value="Dynein_C"/>
</dbReference>
<organism evidence="17 18">
    <name type="scientific">Triparma columacea</name>
    <dbReference type="NCBI Taxonomy" id="722753"/>
    <lineage>
        <taxon>Eukaryota</taxon>
        <taxon>Sar</taxon>
        <taxon>Stramenopiles</taxon>
        <taxon>Ochrophyta</taxon>
        <taxon>Bolidophyceae</taxon>
        <taxon>Parmales</taxon>
        <taxon>Triparmaceae</taxon>
        <taxon>Triparma</taxon>
    </lineage>
</organism>
<evidence type="ECO:0000256" key="7">
    <source>
        <dbReference type="ARBA" id="ARBA00023017"/>
    </source>
</evidence>
<feature type="domain" description="Dynein heavy chain C-terminal" evidence="16">
    <location>
        <begin position="806"/>
        <end position="1106"/>
    </location>
</feature>
<dbReference type="GO" id="GO:0030286">
    <property type="term" value="C:dynein complex"/>
    <property type="evidence" value="ECO:0007669"/>
    <property type="project" value="UniProtKB-KW"/>
</dbReference>
<gene>
    <name evidence="17" type="ORF">TrCOL_g2000</name>
</gene>
<dbReference type="Pfam" id="PF18199">
    <property type="entry name" value="Dynein_C"/>
    <property type="match status" value="1"/>
</dbReference>
<feature type="domain" description="Dynein heavy chain ATP-binding dynein motor region" evidence="14">
    <location>
        <begin position="47"/>
        <end position="265"/>
    </location>
</feature>
<dbReference type="PANTHER" id="PTHR22878:SF70">
    <property type="entry name" value="DYNEIN HEAVY CHAIN 2, AXONEMAL"/>
    <property type="match status" value="1"/>
</dbReference>
<dbReference type="FunFam" id="3.40.50.300:FF:000223">
    <property type="entry name" value="Dynein heavy chain 3, axonemal"/>
    <property type="match status" value="1"/>
</dbReference>
<dbReference type="AlphaFoldDB" id="A0A9W7GML3"/>
<dbReference type="InterPro" id="IPR035706">
    <property type="entry name" value="AAA_9"/>
</dbReference>
<dbReference type="GO" id="GO:0005524">
    <property type="term" value="F:ATP binding"/>
    <property type="evidence" value="ECO:0007669"/>
    <property type="project" value="UniProtKB-KW"/>
</dbReference>
<evidence type="ECO:0000256" key="12">
    <source>
        <dbReference type="ARBA" id="ARBA00023273"/>
    </source>
</evidence>
<evidence type="ECO:0000313" key="17">
    <source>
        <dbReference type="EMBL" id="GMI46773.1"/>
    </source>
</evidence>
<feature type="domain" description="Dynein heavy chain region D6 P-loop" evidence="13">
    <location>
        <begin position="514"/>
        <end position="625"/>
    </location>
</feature>
<dbReference type="Pfam" id="PF03028">
    <property type="entry name" value="Dynein_heavy"/>
    <property type="match status" value="1"/>
</dbReference>
<evidence type="ECO:0000256" key="4">
    <source>
        <dbReference type="ARBA" id="ARBA00022701"/>
    </source>
</evidence>
<dbReference type="EMBL" id="BRYA01000311">
    <property type="protein sequence ID" value="GMI46773.1"/>
    <property type="molecule type" value="Genomic_DNA"/>
</dbReference>
<dbReference type="Gene3D" id="1.20.920.20">
    <property type="match status" value="1"/>
</dbReference>
<keyword evidence="5" id="KW-0547">Nucleotide-binding</keyword>
<dbReference type="GO" id="GO:0005929">
    <property type="term" value="C:cilium"/>
    <property type="evidence" value="ECO:0007669"/>
    <property type="project" value="UniProtKB-SubCell"/>
</dbReference>
<dbReference type="Pfam" id="PF18198">
    <property type="entry name" value="AAA_lid_11"/>
    <property type="match status" value="1"/>
</dbReference>
<reference evidence="18" key="1">
    <citation type="journal article" date="2023" name="Commun. Biol.">
        <title>Genome analysis of Parmales, the sister group of diatoms, reveals the evolutionary specialization of diatoms from phago-mixotrophs to photoautotrophs.</title>
        <authorList>
            <person name="Ban H."/>
            <person name="Sato S."/>
            <person name="Yoshikawa S."/>
            <person name="Yamada K."/>
            <person name="Nakamura Y."/>
            <person name="Ichinomiya M."/>
            <person name="Sato N."/>
            <person name="Blanc-Mathieu R."/>
            <person name="Endo H."/>
            <person name="Kuwata A."/>
            <person name="Ogata H."/>
        </authorList>
    </citation>
    <scope>NUCLEOTIDE SEQUENCE [LARGE SCALE GENOMIC DNA]</scope>
</reference>
<evidence type="ECO:0000256" key="9">
    <source>
        <dbReference type="ARBA" id="ARBA00023069"/>
    </source>
</evidence>
<keyword evidence="11" id="KW-0206">Cytoskeleton</keyword>
<dbReference type="Gene3D" id="1.20.1270.280">
    <property type="match status" value="1"/>
</dbReference>
<evidence type="ECO:0000256" key="8">
    <source>
        <dbReference type="ARBA" id="ARBA00023054"/>
    </source>
</evidence>
<dbReference type="FunFam" id="3.10.490.20:FF:000001">
    <property type="entry name" value="dynein heavy chain 7, axonemal"/>
    <property type="match status" value="1"/>
</dbReference>
<dbReference type="FunFam" id="1.10.8.1220:FF:000001">
    <property type="entry name" value="Dynein axonemal heavy chain 5"/>
    <property type="match status" value="1"/>
</dbReference>
<name>A0A9W7GML3_9STRA</name>
<keyword evidence="8" id="KW-0175">Coiled coil</keyword>
<dbReference type="InterPro" id="IPR026983">
    <property type="entry name" value="DHC"/>
</dbReference>
<dbReference type="Pfam" id="PF12781">
    <property type="entry name" value="AAA_9"/>
    <property type="match status" value="1"/>
</dbReference>
<dbReference type="FunFam" id="1.10.8.720:FF:000001">
    <property type="entry name" value="dynein heavy chain 7, axonemal"/>
    <property type="match status" value="1"/>
</dbReference>
<dbReference type="Gene3D" id="1.10.8.720">
    <property type="entry name" value="Region D6 of dynein motor"/>
    <property type="match status" value="1"/>
</dbReference>
<evidence type="ECO:0000256" key="6">
    <source>
        <dbReference type="ARBA" id="ARBA00022840"/>
    </source>
</evidence>
<dbReference type="Proteomes" id="UP001165065">
    <property type="component" value="Unassembled WGS sequence"/>
</dbReference>
<dbReference type="Gene3D" id="3.40.50.300">
    <property type="entry name" value="P-loop containing nucleotide triphosphate hydrolases"/>
    <property type="match status" value="2"/>
</dbReference>
<dbReference type="InterPro" id="IPR027417">
    <property type="entry name" value="P-loop_NTPase"/>
</dbReference>
<evidence type="ECO:0000259" key="15">
    <source>
        <dbReference type="Pfam" id="PF18198"/>
    </source>
</evidence>
<dbReference type="GO" id="GO:0008569">
    <property type="term" value="F:minus-end-directed microtubule motor activity"/>
    <property type="evidence" value="ECO:0007669"/>
    <property type="project" value="InterPro"/>
</dbReference>
<sequence length="1111" mass="125502">MSYLGPFTSLFREKQVNDWVKNCLEKGLPASAKPSLAATLGDQVKIRQWNIDGLPTDSFSVDNGIVVDNARRWPLMIDPQNQANKWVRNMEKDNNLKVVKPSDSDFLRTLENAVNFGSPVLMENVMEELDPSLEPLLLKQVFKQGGVMCIRLGDATVEYSDQFRFYLTTKMPNPHYLPEVAVKVTLLNFMITPEGLTDQLLGIVVSQERPDLEEQKEKLILEGAENKRKLKEVEDEILHILSSSEGNILEDESAIEALKQSKIIGDDIKEKQTIAEATEKDIDEVRQKYKPIAYSTQVLFFCISTLANIEPVYQYSLQWFVSLFLSGIKKSEKSKDIVQRMKNLDEYFTYSLYMNICRSLLEKDKIVFSFLLTVRIMQGKGEVDDSTWLFLLTGGVAMDNPNPNPCSDWLSDKNWGEICRASDTLNGFQGFKESFSTHADDWRRIYDSTSPHEEKFAGEWEEKIVGMARLIILRCIRSDKLILGIQQFIISSSGEKYMKPPQFDLLLSYNDSDSCTPLVFILSPGSDPMTPLLKLAKEMKIETGYISLGQGQGPWAEKMIESSRKEGKWAVMQNCMLAPSWMNSLERICESFTPETCHDKFRLWCTTYPTPVFPVTVLQNGVKMTNEPPKGLRANIQGSFAVDPIGDPEFFSSCGKGEKFRALVYNLCFFHAAIQERRTYGPLGWNIPYEFNMSDLAICARQLVQFLDDNDEVPFNALKYTAGECNYGGRVTDDKDRRCLNSILDRFYNPEAMKPGGLLDADGIYTCPPDTTLEGYKEYIDNLPLVTGPGVVGLHENANITKNQFETDKVLSAVLITEAGSGSGGGGGGNSKEDMIENVSADILAKLPENFDMEAAMLKYPVSRTESMNTVLHQELYKFNMLMSLAKSSLKNIRKAVKGLVVMSSELEGLGNNLFYGQIPTMWKGKSFASLKPLGGYIQNFLERLTFFGGWLNDKVPIVFWISGFFFPPAFLTGAKQNYARKTGIAIDLIDFEFELMKESNYTEKPTDGVYTIGFFFEGARWDPEVMLLGESKPKELFSPAPIIYFFPLPLEEMKPYPHYNCPVYKTADRRGILATTGHSTNFILFVRVPSDRPESFWVGRGTAMISQLDD</sequence>
<dbReference type="GO" id="GO:0045505">
    <property type="term" value="F:dynein intermediate chain binding"/>
    <property type="evidence" value="ECO:0007669"/>
    <property type="project" value="InterPro"/>
</dbReference>
<keyword evidence="3" id="KW-0963">Cytoplasm</keyword>
<dbReference type="FunFam" id="1.20.1270.280:FF:000001">
    <property type="entry name" value="dynein heavy chain 7, axonemal"/>
    <property type="match status" value="1"/>
</dbReference>
<keyword evidence="4" id="KW-0493">Microtubule</keyword>
<evidence type="ECO:0000256" key="10">
    <source>
        <dbReference type="ARBA" id="ARBA00023175"/>
    </source>
</evidence>
<accession>A0A9W7GML3</accession>
<evidence type="ECO:0000256" key="5">
    <source>
        <dbReference type="ARBA" id="ARBA00022741"/>
    </source>
</evidence>
<evidence type="ECO:0000256" key="3">
    <source>
        <dbReference type="ARBA" id="ARBA00022490"/>
    </source>
</evidence>
<dbReference type="Gene3D" id="6.10.140.1060">
    <property type="match status" value="1"/>
</dbReference>
<keyword evidence="9" id="KW-0969">Cilium</keyword>
<evidence type="ECO:0000259" key="16">
    <source>
        <dbReference type="Pfam" id="PF18199"/>
    </source>
</evidence>
<dbReference type="FunFam" id="3.40.50.300:FF:000362">
    <property type="entry name" value="Dynein, axonemal, heavy chain 6"/>
    <property type="match status" value="1"/>
</dbReference>
<dbReference type="GO" id="GO:0007018">
    <property type="term" value="P:microtubule-based movement"/>
    <property type="evidence" value="ECO:0007669"/>
    <property type="project" value="InterPro"/>
</dbReference>
<proteinExistence type="predicted"/>
<keyword evidence="12" id="KW-0966">Cell projection</keyword>
<dbReference type="OrthoDB" id="5593012at2759"/>
<comment type="caution">
    <text evidence="17">The sequence shown here is derived from an EMBL/GenBank/DDBJ whole genome shotgun (WGS) entry which is preliminary data.</text>
</comment>
<keyword evidence="18" id="KW-1185">Reference proteome</keyword>
<keyword evidence="7" id="KW-0243">Dynein</keyword>
<evidence type="ECO:0000259" key="14">
    <source>
        <dbReference type="Pfam" id="PF12781"/>
    </source>
</evidence>
<evidence type="ECO:0000256" key="2">
    <source>
        <dbReference type="ARBA" id="ARBA00004245"/>
    </source>
</evidence>
<dbReference type="GO" id="GO:0005874">
    <property type="term" value="C:microtubule"/>
    <property type="evidence" value="ECO:0007669"/>
    <property type="project" value="UniProtKB-KW"/>
</dbReference>
<dbReference type="InterPro" id="IPR042219">
    <property type="entry name" value="AAA_lid_11_sf"/>
</dbReference>
<comment type="subcellular location">
    <subcellularLocation>
        <location evidence="1">Cell projection</location>
        <location evidence="1">Cilium</location>
    </subcellularLocation>
    <subcellularLocation>
        <location evidence="2">Cytoplasm</location>
        <location evidence="2">Cytoskeleton</location>
    </subcellularLocation>
</comment>
<feature type="domain" description="Dynein heavy chain AAA lid" evidence="15">
    <location>
        <begin position="660"/>
        <end position="798"/>
    </location>
</feature>
<evidence type="ECO:0008006" key="19">
    <source>
        <dbReference type="Google" id="ProtNLM"/>
    </source>
</evidence>
<dbReference type="GO" id="GO:0051959">
    <property type="term" value="F:dynein light intermediate chain binding"/>
    <property type="evidence" value="ECO:0007669"/>
    <property type="project" value="InterPro"/>
</dbReference>
<dbReference type="Gene3D" id="1.10.8.1220">
    <property type="match status" value="1"/>
</dbReference>
<evidence type="ECO:0000313" key="18">
    <source>
        <dbReference type="Proteomes" id="UP001165065"/>
    </source>
</evidence>
<dbReference type="Gene3D" id="3.10.490.20">
    <property type="match status" value="1"/>
</dbReference>
<dbReference type="InterPro" id="IPR041658">
    <property type="entry name" value="AAA_lid_11"/>
</dbReference>
<keyword evidence="6" id="KW-0067">ATP-binding</keyword>
<protein>
    <recommendedName>
        <fullName evidence="19">Dynein heavy chain</fullName>
    </recommendedName>
</protein>
<evidence type="ECO:0000256" key="1">
    <source>
        <dbReference type="ARBA" id="ARBA00004138"/>
    </source>
</evidence>
<evidence type="ECO:0000256" key="11">
    <source>
        <dbReference type="ARBA" id="ARBA00023212"/>
    </source>
</evidence>
<dbReference type="InterPro" id="IPR004273">
    <property type="entry name" value="Dynein_heavy_D6_P-loop"/>
</dbReference>
<evidence type="ECO:0000259" key="13">
    <source>
        <dbReference type="Pfam" id="PF03028"/>
    </source>
</evidence>